<feature type="binding site" evidence="6">
    <location>
        <position position="101"/>
    </location>
    <ligand>
        <name>S-adenosyl-L-methionine</name>
        <dbReference type="ChEBI" id="CHEBI:59789"/>
    </ligand>
</feature>
<dbReference type="PANTHER" id="PTHR11265">
    <property type="entry name" value="S-ADENOSYL-METHYLTRANSFERASE MRAW"/>
    <property type="match status" value="1"/>
</dbReference>
<keyword evidence="2 6" id="KW-0698">rRNA processing</keyword>
<proteinExistence type="inferred from homology"/>
<dbReference type="GO" id="GO:0005737">
    <property type="term" value="C:cytoplasm"/>
    <property type="evidence" value="ECO:0007669"/>
    <property type="project" value="UniProtKB-SubCell"/>
</dbReference>
<keyword evidence="4 6" id="KW-0808">Transferase</keyword>
<feature type="binding site" evidence="6">
    <location>
        <position position="54"/>
    </location>
    <ligand>
        <name>S-adenosyl-L-methionine</name>
        <dbReference type="ChEBI" id="CHEBI:59789"/>
    </ligand>
</feature>
<dbReference type="Pfam" id="PF01795">
    <property type="entry name" value="Methyltransf_5"/>
    <property type="match status" value="1"/>
</dbReference>
<comment type="similarity">
    <text evidence="1 6">Belongs to the methyltransferase superfamily. RsmH family.</text>
</comment>
<protein>
    <recommendedName>
        <fullName evidence="6">Ribosomal RNA small subunit methyltransferase H</fullName>
        <ecNumber evidence="6">2.1.1.199</ecNumber>
    </recommendedName>
    <alternativeName>
        <fullName evidence="6">16S rRNA m(4)C1402 methyltransferase</fullName>
    </alternativeName>
    <alternativeName>
        <fullName evidence="6">rRNA (cytosine-N(4)-)-methyltransferase RsmH</fullName>
    </alternativeName>
</protein>
<evidence type="ECO:0000256" key="1">
    <source>
        <dbReference type="ARBA" id="ARBA00010396"/>
    </source>
</evidence>
<gene>
    <name evidence="6" type="primary">rsmH</name>
    <name evidence="7" type="ORF">A2406_04010</name>
</gene>
<comment type="catalytic activity">
    <reaction evidence="6">
        <text>cytidine(1402) in 16S rRNA + S-adenosyl-L-methionine = N(4)-methylcytidine(1402) in 16S rRNA + S-adenosyl-L-homocysteine + H(+)</text>
        <dbReference type="Rhea" id="RHEA:42928"/>
        <dbReference type="Rhea" id="RHEA-COMP:10286"/>
        <dbReference type="Rhea" id="RHEA-COMP:10287"/>
        <dbReference type="ChEBI" id="CHEBI:15378"/>
        <dbReference type="ChEBI" id="CHEBI:57856"/>
        <dbReference type="ChEBI" id="CHEBI:59789"/>
        <dbReference type="ChEBI" id="CHEBI:74506"/>
        <dbReference type="ChEBI" id="CHEBI:82748"/>
        <dbReference type="EC" id="2.1.1.199"/>
    </reaction>
</comment>
<dbReference type="InterPro" id="IPR029063">
    <property type="entry name" value="SAM-dependent_MTases_sf"/>
</dbReference>
<comment type="caution">
    <text evidence="7">The sequence shown here is derived from an EMBL/GenBank/DDBJ whole genome shotgun (WGS) entry which is preliminary data.</text>
</comment>
<feature type="binding site" evidence="6">
    <location>
        <position position="108"/>
    </location>
    <ligand>
        <name>S-adenosyl-L-methionine</name>
        <dbReference type="ChEBI" id="CHEBI:59789"/>
    </ligand>
</feature>
<dbReference type="SUPFAM" id="SSF81799">
    <property type="entry name" value="Putative methyltransferase TM0872, insert domain"/>
    <property type="match status" value="1"/>
</dbReference>
<comment type="subcellular location">
    <subcellularLocation>
        <location evidence="6">Cytoplasm</location>
    </subcellularLocation>
</comment>
<evidence type="ECO:0000313" key="8">
    <source>
        <dbReference type="Proteomes" id="UP000177626"/>
    </source>
</evidence>
<dbReference type="NCBIfam" id="TIGR00006">
    <property type="entry name" value="16S rRNA (cytosine(1402)-N(4))-methyltransferase RsmH"/>
    <property type="match status" value="1"/>
</dbReference>
<dbReference type="HAMAP" id="MF_01007">
    <property type="entry name" value="16SrRNA_methyltr_H"/>
    <property type="match status" value="1"/>
</dbReference>
<dbReference type="GO" id="GO:0070475">
    <property type="term" value="P:rRNA base methylation"/>
    <property type="evidence" value="ECO:0007669"/>
    <property type="project" value="UniProtKB-UniRule"/>
</dbReference>
<dbReference type="Proteomes" id="UP000177626">
    <property type="component" value="Unassembled WGS sequence"/>
</dbReference>
<feature type="binding site" evidence="6">
    <location>
        <begin position="34"/>
        <end position="36"/>
    </location>
    <ligand>
        <name>S-adenosyl-L-methionine</name>
        <dbReference type="ChEBI" id="CHEBI:59789"/>
    </ligand>
</feature>
<dbReference type="EC" id="2.1.1.199" evidence="6"/>
<dbReference type="Gene3D" id="1.10.150.170">
    <property type="entry name" value="Putative methyltransferase TM0872, insert domain"/>
    <property type="match status" value="1"/>
</dbReference>
<evidence type="ECO:0000313" key="7">
    <source>
        <dbReference type="EMBL" id="OGY93702.1"/>
    </source>
</evidence>
<keyword evidence="6" id="KW-0963">Cytoplasm</keyword>
<dbReference type="GO" id="GO:0071424">
    <property type="term" value="F:rRNA (cytosine-N4-)-methyltransferase activity"/>
    <property type="evidence" value="ECO:0007669"/>
    <property type="project" value="UniProtKB-UniRule"/>
</dbReference>
<evidence type="ECO:0000256" key="3">
    <source>
        <dbReference type="ARBA" id="ARBA00022603"/>
    </source>
</evidence>
<name>A0A1G2BX41_9BACT</name>
<keyword evidence="5 6" id="KW-0949">S-adenosyl-L-methionine</keyword>
<dbReference type="InterPro" id="IPR023397">
    <property type="entry name" value="SAM-dep_MeTrfase_MraW_recog"/>
</dbReference>
<dbReference type="PIRSF" id="PIRSF004486">
    <property type="entry name" value="MraW"/>
    <property type="match status" value="1"/>
</dbReference>
<evidence type="ECO:0000256" key="6">
    <source>
        <dbReference type="HAMAP-Rule" id="MF_01007"/>
    </source>
</evidence>
<dbReference type="EMBL" id="MHKQ01000018">
    <property type="protein sequence ID" value="OGY93702.1"/>
    <property type="molecule type" value="Genomic_DNA"/>
</dbReference>
<evidence type="ECO:0000256" key="5">
    <source>
        <dbReference type="ARBA" id="ARBA00022691"/>
    </source>
</evidence>
<accession>A0A1G2BX41</accession>
<evidence type="ECO:0000256" key="2">
    <source>
        <dbReference type="ARBA" id="ARBA00022552"/>
    </source>
</evidence>
<dbReference type="InterPro" id="IPR002903">
    <property type="entry name" value="RsmH"/>
</dbReference>
<feature type="binding site" evidence="6">
    <location>
        <position position="81"/>
    </location>
    <ligand>
        <name>S-adenosyl-L-methionine</name>
        <dbReference type="ChEBI" id="CHEBI:59789"/>
    </ligand>
</feature>
<dbReference type="AlphaFoldDB" id="A0A1G2BX41"/>
<dbReference type="SUPFAM" id="SSF53335">
    <property type="entry name" value="S-adenosyl-L-methionine-dependent methyltransferases"/>
    <property type="match status" value="1"/>
</dbReference>
<comment type="function">
    <text evidence="6">Specifically methylates the N4 position of cytidine in position 1402 (C1402) of 16S rRNA.</text>
</comment>
<dbReference type="Gene3D" id="3.40.50.150">
    <property type="entry name" value="Vaccinia Virus protein VP39"/>
    <property type="match status" value="1"/>
</dbReference>
<reference evidence="7 8" key="1">
    <citation type="journal article" date="2016" name="Nat. Commun.">
        <title>Thousands of microbial genomes shed light on interconnected biogeochemical processes in an aquifer system.</title>
        <authorList>
            <person name="Anantharaman K."/>
            <person name="Brown C.T."/>
            <person name="Hug L.A."/>
            <person name="Sharon I."/>
            <person name="Castelle C.J."/>
            <person name="Probst A.J."/>
            <person name="Thomas B.C."/>
            <person name="Singh A."/>
            <person name="Wilkins M.J."/>
            <person name="Karaoz U."/>
            <person name="Brodie E.L."/>
            <person name="Williams K.H."/>
            <person name="Hubbard S.S."/>
            <person name="Banfield J.F."/>
        </authorList>
    </citation>
    <scope>NUCLEOTIDE SEQUENCE [LARGE SCALE GENOMIC DNA]</scope>
</reference>
<keyword evidence="3 6" id="KW-0489">Methyltransferase</keyword>
<sequence length="320" mass="35984">MTEYQHTSVLVEELIDLLAPQSNGNYIDLTLGGGGHSQAILEKTGPDGKVLAFELDGRAISASQDKLKKYQNRLIIINSSYVNLQAEFNRQKINISGIVADLGLSSDQLDKAERGFSFKDHGSLDMRFDPNGQTLTASDIVTDYTEEQILKIFQEYGEVKQAKRLARGLVSWRKNLDKQKQKPIKTSMLVGAILQILNIKEDNLKRFRIHPATQVFQALRIAVNDELNNLKKVLPQAYQTLPSGGRLAVISFHSLEDRIVKQYFKKMTQGCICPPETPVCRCNNQPKIRLVNKKAIRPSAVEISKNPRSRSAILRVIEKI</sequence>
<dbReference type="PANTHER" id="PTHR11265:SF0">
    <property type="entry name" value="12S RRNA N4-METHYLCYTIDINE METHYLTRANSFERASE"/>
    <property type="match status" value="1"/>
</dbReference>
<organism evidence="7 8">
    <name type="scientific">Candidatus Komeilibacteria bacterium RIFOXYC1_FULL_37_11</name>
    <dbReference type="NCBI Taxonomy" id="1798555"/>
    <lineage>
        <taxon>Bacteria</taxon>
        <taxon>Candidatus Komeiliibacteriota</taxon>
    </lineage>
</organism>
<evidence type="ECO:0000256" key="4">
    <source>
        <dbReference type="ARBA" id="ARBA00022679"/>
    </source>
</evidence>